<keyword evidence="4" id="KW-1185">Reference proteome</keyword>
<dbReference type="PANTHER" id="PTHR46546">
    <property type="entry name" value="SHEWANELLA-LIKE PROTEIN PHOSPHATASE 1"/>
    <property type="match status" value="1"/>
</dbReference>
<dbReference type="Proteomes" id="UP000439591">
    <property type="component" value="Unassembled WGS sequence"/>
</dbReference>
<evidence type="ECO:0000313" key="4">
    <source>
        <dbReference type="Proteomes" id="UP000435877"/>
    </source>
</evidence>
<dbReference type="GO" id="GO:0016787">
    <property type="term" value="F:hydrolase activity"/>
    <property type="evidence" value="ECO:0007669"/>
    <property type="project" value="InterPro"/>
</dbReference>
<evidence type="ECO:0000313" key="3">
    <source>
        <dbReference type="EMBL" id="CAA0085091.1"/>
    </source>
</evidence>
<sequence>MKGVNIMAITAAQNIQQSAMNSDSYNLDSHEIAYEPWELGSGSDPLKLAKRRVLMRETLETAVAEHPWQWPKQPIIFVSDAHADAEAFSESLLASGGVRLNRRGGFILTALGRKAVFVIGGDCLDKGPSNLALLRRIKMLIDCRAKVKLLAGNHDVRLLVGLRALSLPKHCDTEHMFARMSPKVIPLLLEIYQEYVQGKKSALKGVPSAEICRQHLMPAEAWAERFSASAQGRMSADNLQRELARMRKKIAGLENAFLDAGMNIREVYATAKVCQKLFLKRKGEFSWFFKTMQLAYRSGSFLFIHAGLDDEVISIIESDGVKKVNKIYKKQIEKNLFDFYYGSVANTMRTKYRDVDMPLTKEAVKSAFREGIHAVVHGHRNRLEGQRLMLRQGMLHIEGDITMDRNSRIKEGLSGIGIGATIIEPQGWVLGISNDYPAIKVFSPARYLQ</sequence>
<dbReference type="CDD" id="cd00838">
    <property type="entry name" value="MPP_superfamily"/>
    <property type="match status" value="1"/>
</dbReference>
<dbReference type="EMBL" id="CACSIK010000001">
    <property type="protein sequence ID" value="CAA0085091.1"/>
    <property type="molecule type" value="Genomic_DNA"/>
</dbReference>
<proteinExistence type="predicted"/>
<evidence type="ECO:0000313" key="5">
    <source>
        <dbReference type="Proteomes" id="UP000439591"/>
    </source>
</evidence>
<dbReference type="EMBL" id="CACSIM010000001">
    <property type="protein sequence ID" value="CAA0081153.1"/>
    <property type="molecule type" value="Genomic_DNA"/>
</dbReference>
<dbReference type="InterPro" id="IPR004843">
    <property type="entry name" value="Calcineurin-like_PHP"/>
</dbReference>
<gene>
    <name evidence="3" type="ORF">IHBHHGIJ_00793</name>
    <name evidence="2" type="ORF">KFEGEMFD_00357</name>
</gene>
<accession>A0A5S9N5I4</accession>
<organism evidence="3 4">
    <name type="scientific">Zhongshania aliphaticivorans</name>
    <dbReference type="NCBI Taxonomy" id="1470434"/>
    <lineage>
        <taxon>Bacteria</taxon>
        <taxon>Pseudomonadati</taxon>
        <taxon>Pseudomonadota</taxon>
        <taxon>Gammaproteobacteria</taxon>
        <taxon>Cellvibrionales</taxon>
        <taxon>Spongiibacteraceae</taxon>
        <taxon>Zhongshania</taxon>
    </lineage>
</organism>
<dbReference type="AlphaFoldDB" id="A0A5S9N5I4"/>
<dbReference type="Proteomes" id="UP000435877">
    <property type="component" value="Unassembled WGS sequence"/>
</dbReference>
<dbReference type="PANTHER" id="PTHR46546:SF4">
    <property type="entry name" value="SHEWANELLA-LIKE PROTEIN PHOSPHATASE 1"/>
    <property type="match status" value="1"/>
</dbReference>
<evidence type="ECO:0000259" key="1">
    <source>
        <dbReference type="Pfam" id="PF00149"/>
    </source>
</evidence>
<reference evidence="4 5" key="1">
    <citation type="submission" date="2019-11" db="EMBL/GenBank/DDBJ databases">
        <authorList>
            <person name="Holert J."/>
        </authorList>
    </citation>
    <scope>NUCLEOTIDE SEQUENCE [LARGE SCALE GENOMIC DNA]</scope>
    <source>
        <strain evidence="2">BC3_2A</strain>
        <strain evidence="3">SB11_1A</strain>
    </source>
</reference>
<dbReference type="SUPFAM" id="SSF56300">
    <property type="entry name" value="Metallo-dependent phosphatases"/>
    <property type="match status" value="1"/>
</dbReference>
<dbReference type="Pfam" id="PF00149">
    <property type="entry name" value="Metallophos"/>
    <property type="match status" value="1"/>
</dbReference>
<name>A0A5S9N5I4_9GAMM</name>
<protein>
    <recommendedName>
        <fullName evidence="1">Calcineurin-like phosphoesterase domain-containing protein</fullName>
    </recommendedName>
</protein>
<feature type="domain" description="Calcineurin-like phosphoesterase" evidence="1">
    <location>
        <begin position="74"/>
        <end position="162"/>
    </location>
</feature>
<evidence type="ECO:0000313" key="2">
    <source>
        <dbReference type="EMBL" id="CAA0081153.1"/>
    </source>
</evidence>
<dbReference type="Gene3D" id="3.60.21.10">
    <property type="match status" value="1"/>
</dbReference>
<dbReference type="InterPro" id="IPR029052">
    <property type="entry name" value="Metallo-depent_PP-like"/>
</dbReference>